<proteinExistence type="predicted"/>
<gene>
    <name evidence="2" type="ORF">CSUB01_10254</name>
</gene>
<organism evidence="2 3">
    <name type="scientific">Colletotrichum sublineola</name>
    <name type="common">Sorghum anthracnose fungus</name>
    <dbReference type="NCBI Taxonomy" id="1173701"/>
    <lineage>
        <taxon>Eukaryota</taxon>
        <taxon>Fungi</taxon>
        <taxon>Dikarya</taxon>
        <taxon>Ascomycota</taxon>
        <taxon>Pezizomycotina</taxon>
        <taxon>Sordariomycetes</taxon>
        <taxon>Hypocreomycetidae</taxon>
        <taxon>Glomerellales</taxon>
        <taxon>Glomerellaceae</taxon>
        <taxon>Colletotrichum</taxon>
        <taxon>Colletotrichum graminicola species complex</taxon>
    </lineage>
</organism>
<feature type="region of interest" description="Disordered" evidence="1">
    <location>
        <begin position="153"/>
        <end position="195"/>
    </location>
</feature>
<dbReference type="EMBL" id="JMSE01000068">
    <property type="protein sequence ID" value="KDN72009.1"/>
    <property type="molecule type" value="Genomic_DNA"/>
</dbReference>
<accession>A0A066XWC5</accession>
<evidence type="ECO:0000313" key="2">
    <source>
        <dbReference type="EMBL" id="KDN72009.1"/>
    </source>
</evidence>
<name>A0A066XWC5_COLSU</name>
<dbReference type="Proteomes" id="UP000027238">
    <property type="component" value="Unassembled WGS sequence"/>
</dbReference>
<dbReference type="AlphaFoldDB" id="A0A066XWC5"/>
<feature type="compositionally biased region" description="Basic residues" evidence="1">
    <location>
        <begin position="177"/>
        <end position="186"/>
    </location>
</feature>
<comment type="caution">
    <text evidence="2">The sequence shown here is derived from an EMBL/GenBank/DDBJ whole genome shotgun (WGS) entry which is preliminary data.</text>
</comment>
<feature type="region of interest" description="Disordered" evidence="1">
    <location>
        <begin position="55"/>
        <end position="95"/>
    </location>
</feature>
<evidence type="ECO:0000313" key="3">
    <source>
        <dbReference type="Proteomes" id="UP000027238"/>
    </source>
</evidence>
<protein>
    <submittedName>
        <fullName evidence="2">Uncharacterized protein</fullName>
    </submittedName>
</protein>
<keyword evidence="3" id="KW-1185">Reference proteome</keyword>
<evidence type="ECO:0000256" key="1">
    <source>
        <dbReference type="SAM" id="MobiDB-lite"/>
    </source>
</evidence>
<sequence>MAEEEQALSQYNTPSLDMSLWSATPTQQWLYPPIEDFYHFFDVCSSSQLDSTCHHSPPPDFASAIPHYSDELGTPHQKEPQDPEQSTIEFSSSTHGYLTEEERFVLNARLKDKPWKLIEEAYTESFNSSSHRSLPMRVSRLKGKYPEVKAILEKNKPTAKSNPTTKNGPITNPGRPVKPRRRKRKTAQTSGADGNAVVVVRDEGVQPVQQVSVEEAIRAVQTMLYFLGRPDCDGLVSPEDCMALVRVLSQLNRLNE</sequence>
<feature type="compositionally biased region" description="Polar residues" evidence="1">
    <location>
        <begin position="83"/>
        <end position="95"/>
    </location>
</feature>
<dbReference type="HOGENOM" id="CLU_1315333_0_0_1"/>
<reference evidence="3" key="1">
    <citation type="journal article" date="2014" name="Genome Announc.">
        <title>Draft genome sequence of Colletotrichum sublineola, a destructive pathogen of cultivated sorghum.</title>
        <authorList>
            <person name="Baroncelli R."/>
            <person name="Sanz-Martin J.M."/>
            <person name="Rech G.E."/>
            <person name="Sukno S.A."/>
            <person name="Thon M.R."/>
        </authorList>
    </citation>
    <scope>NUCLEOTIDE SEQUENCE [LARGE SCALE GENOMIC DNA]</scope>
    <source>
        <strain evidence="3">TX430BB</strain>
    </source>
</reference>
<feature type="compositionally biased region" description="Polar residues" evidence="1">
    <location>
        <begin position="158"/>
        <end position="170"/>
    </location>
</feature>